<dbReference type="GO" id="GO:0016020">
    <property type="term" value="C:membrane"/>
    <property type="evidence" value="ECO:0007669"/>
    <property type="project" value="UniProtKB-SubCell"/>
</dbReference>
<evidence type="ECO:0000313" key="7">
    <source>
        <dbReference type="EMBL" id="NSL50336.1"/>
    </source>
</evidence>
<evidence type="ECO:0000256" key="6">
    <source>
        <dbReference type="SAM" id="Phobius"/>
    </source>
</evidence>
<sequence>MSHIVIHCLLFMFVVFAAVSGYRFQSLTISGAWATVVVGTIIIAAFQFQGLFLLGTFFVTSSFWSKYKQQKKKCVEEKIHKSGARDCVQVFANGGMPAILGLFYLLFQEEIFLYMFIVSIATANSDTWASEIGSTSRKPPIHILTWKRVGAGTSGAISFLGTVSAFSGALLIGIISVFLWEEVSLQLGIFMSVLGFIGHFIDTVLGATVQITYVCPKCRIITEKTIHCQLPTQPIKGFRLFNNDTVNFLSILLSALLIFLFPMFWS</sequence>
<comment type="similarity">
    <text evidence="2">Belongs to the TMEM19 family.</text>
</comment>
<dbReference type="Pfam" id="PF01940">
    <property type="entry name" value="DUF92"/>
    <property type="match status" value="1"/>
</dbReference>
<feature type="transmembrane region" description="Helical" evidence="6">
    <location>
        <begin position="246"/>
        <end position="265"/>
    </location>
</feature>
<feature type="transmembrane region" description="Helical" evidence="6">
    <location>
        <begin position="31"/>
        <end position="64"/>
    </location>
</feature>
<accession>A0A8J8GBW5</accession>
<evidence type="ECO:0000256" key="4">
    <source>
        <dbReference type="ARBA" id="ARBA00022989"/>
    </source>
</evidence>
<keyword evidence="3 6" id="KW-0812">Transmembrane</keyword>
<evidence type="ECO:0000256" key="2">
    <source>
        <dbReference type="ARBA" id="ARBA00009012"/>
    </source>
</evidence>
<keyword evidence="5 6" id="KW-0472">Membrane</keyword>
<gene>
    <name evidence="7" type="ORF">HR057_01015</name>
</gene>
<feature type="transmembrane region" description="Helical" evidence="6">
    <location>
        <begin position="185"/>
        <end position="209"/>
    </location>
</feature>
<evidence type="ECO:0000256" key="5">
    <source>
        <dbReference type="ARBA" id="ARBA00023136"/>
    </source>
</evidence>
<evidence type="ECO:0000256" key="1">
    <source>
        <dbReference type="ARBA" id="ARBA00004141"/>
    </source>
</evidence>
<proteinExistence type="inferred from homology"/>
<dbReference type="PANTHER" id="PTHR13353">
    <property type="entry name" value="TRANSMEMBRANE PROTEIN 19"/>
    <property type="match status" value="1"/>
</dbReference>
<keyword evidence="4 6" id="KW-1133">Transmembrane helix</keyword>
<feature type="transmembrane region" description="Helical" evidence="6">
    <location>
        <begin position="149"/>
        <end position="179"/>
    </location>
</feature>
<organism evidence="7 8">
    <name type="scientific">Calidifontibacillus erzurumensis</name>
    <dbReference type="NCBI Taxonomy" id="2741433"/>
    <lineage>
        <taxon>Bacteria</taxon>
        <taxon>Bacillati</taxon>
        <taxon>Bacillota</taxon>
        <taxon>Bacilli</taxon>
        <taxon>Bacillales</taxon>
        <taxon>Bacillaceae</taxon>
        <taxon>Calidifontibacillus/Schinkia group</taxon>
        <taxon>Calidifontibacillus</taxon>
    </lineage>
</organism>
<dbReference type="PANTHER" id="PTHR13353:SF5">
    <property type="entry name" value="TRANSMEMBRANE PROTEIN 19"/>
    <property type="match status" value="1"/>
</dbReference>
<comment type="subcellular location">
    <subcellularLocation>
        <location evidence="1">Membrane</location>
        <topology evidence="1">Multi-pass membrane protein</topology>
    </subcellularLocation>
</comment>
<protein>
    <submittedName>
        <fullName evidence="7">DUF92 domain-containing protein</fullName>
    </submittedName>
</protein>
<dbReference type="InterPro" id="IPR002794">
    <property type="entry name" value="DUF92_TMEM19"/>
</dbReference>
<dbReference type="Proteomes" id="UP000625804">
    <property type="component" value="Unassembled WGS sequence"/>
</dbReference>
<dbReference type="AlphaFoldDB" id="A0A8J8GBW5"/>
<dbReference type="RefSeq" id="WP_173729527.1">
    <property type="nucleotide sequence ID" value="NZ_JABTTE010000001.1"/>
</dbReference>
<reference evidence="7" key="1">
    <citation type="submission" date="2020-06" db="EMBL/GenBank/DDBJ databases">
        <title>A novel thermopfilic bacterium from Erzurum, Turkey.</title>
        <authorList>
            <person name="Adiguzel A."/>
            <person name="Ay H."/>
            <person name="Baltaci M.O."/>
        </authorList>
    </citation>
    <scope>NUCLEOTIDE SEQUENCE</scope>
    <source>
        <strain evidence="7">P2</strain>
    </source>
</reference>
<comment type="caution">
    <text evidence="7">The sequence shown here is derived from an EMBL/GenBank/DDBJ whole genome shotgun (WGS) entry which is preliminary data.</text>
</comment>
<evidence type="ECO:0000313" key="8">
    <source>
        <dbReference type="Proteomes" id="UP000625804"/>
    </source>
</evidence>
<name>A0A8J8GBW5_9BACI</name>
<dbReference type="EMBL" id="JABTTE010000001">
    <property type="protein sequence ID" value="NSL50336.1"/>
    <property type="molecule type" value="Genomic_DNA"/>
</dbReference>
<evidence type="ECO:0000256" key="3">
    <source>
        <dbReference type="ARBA" id="ARBA00022692"/>
    </source>
</evidence>
<keyword evidence="8" id="KW-1185">Reference proteome</keyword>